<dbReference type="Pfam" id="PF08448">
    <property type="entry name" value="PAS_4"/>
    <property type="match status" value="1"/>
</dbReference>
<evidence type="ECO:0000256" key="5">
    <source>
        <dbReference type="ARBA" id="ARBA00022553"/>
    </source>
</evidence>
<dbReference type="CDD" id="cd16922">
    <property type="entry name" value="HATPase_EvgS-ArcB-TorS-like"/>
    <property type="match status" value="1"/>
</dbReference>
<evidence type="ECO:0000256" key="4">
    <source>
        <dbReference type="ARBA" id="ARBA00022475"/>
    </source>
</evidence>
<evidence type="ECO:0000313" key="15">
    <source>
        <dbReference type="EMBL" id="MDO3381683.1"/>
    </source>
</evidence>
<dbReference type="Proteomes" id="UP001168380">
    <property type="component" value="Unassembled WGS sequence"/>
</dbReference>
<evidence type="ECO:0000259" key="13">
    <source>
        <dbReference type="PROSITE" id="PS50112"/>
    </source>
</evidence>
<evidence type="ECO:0000259" key="14">
    <source>
        <dbReference type="PROSITE" id="PS50839"/>
    </source>
</evidence>
<keyword evidence="4" id="KW-1003">Cell membrane</keyword>
<dbReference type="InterPro" id="IPR036097">
    <property type="entry name" value="HisK_dim/P_sf"/>
</dbReference>
<keyword evidence="5" id="KW-0597">Phosphoprotein</keyword>
<comment type="caution">
    <text evidence="15">The sequence shown here is derived from an EMBL/GenBank/DDBJ whole genome shotgun (WGS) entry which is preliminary data.</text>
</comment>
<feature type="domain" description="Histidine kinase" evidence="12">
    <location>
        <begin position="648"/>
        <end position="870"/>
    </location>
</feature>
<feature type="transmembrane region" description="Helical" evidence="11">
    <location>
        <begin position="153"/>
        <end position="176"/>
    </location>
</feature>
<dbReference type="InterPro" id="IPR013656">
    <property type="entry name" value="PAS_4"/>
</dbReference>
<keyword evidence="6" id="KW-0808">Transferase</keyword>
<keyword evidence="16" id="KW-1185">Reference proteome</keyword>
<dbReference type="InterPro" id="IPR035965">
    <property type="entry name" value="PAS-like_dom_sf"/>
</dbReference>
<dbReference type="SMART" id="SM01079">
    <property type="entry name" value="CHASE"/>
    <property type="match status" value="1"/>
</dbReference>
<dbReference type="Gene3D" id="3.30.450.20">
    <property type="entry name" value="PAS domain"/>
    <property type="match status" value="1"/>
</dbReference>
<dbReference type="EC" id="2.7.13.3" evidence="3"/>
<evidence type="ECO:0000256" key="10">
    <source>
        <dbReference type="ARBA" id="ARBA00023136"/>
    </source>
</evidence>
<dbReference type="InterPro" id="IPR007895">
    <property type="entry name" value="MASE1"/>
</dbReference>
<evidence type="ECO:0000313" key="16">
    <source>
        <dbReference type="Proteomes" id="UP001168380"/>
    </source>
</evidence>
<dbReference type="Pfam" id="PF02518">
    <property type="entry name" value="HATPase_c"/>
    <property type="match status" value="1"/>
</dbReference>
<sequence>MKLVVHSLLLALAYIVIGRLALLLAIPPGFATALFPPIGIALGALLLFGYRLLPGVLLGSFVLNLSISYSSGGEVSQAAFATALGIALGSCAAIALAKFAITRYLKGRSAFASDRDTAVIFALAGPFACAVSATLCSWVLLKGGVIGAPDYPYTWWTWWLGDSIGMLLALPLMYILFAEPRELWRERWLSVGIPMLVACGLMVLIFLRINRAELEKIDQAFAQQSMPFSANLQARLKAQIGVLRSIDGLFRASSHVAYSDFVNFTGNALSDNPEIHALSWNTYIRHSERVQAEQALLQRGLPGVITERGEGASLVTAPRRDDYIFVNYIAPYTGNEKAQSFNVGSVANRREALVRAAQSNTARATPPIYLVQDSITRPALLVFYPVYKDESGPHSLDNVRGFATSVVVMDQVLGQILEDYPEHRGFSVALDYLDGDTDEVLAERGERNLSRLSPFVSFTQTFEFAGRQFRLRLQPTQLFIAQHQSLLTWTVLAGGFLFCALLGGFLLSLSIRSELVRQLVRERTAELSSILNSATDAILTLDGEGRIRRCNHAATALLGQSQTQLEGQAINRWLPALSDAAQDLEQSLASGGNRIFDTFVASANGDWLAVELSVSTVEFGRYHNYVLMLHDISERKKTERMKSEFISTVSHELRTPLTSIGGALKLMEAGVAGKLPEEAARLTGIARSNTERLRVLVNDILDVEKLDVDQMKFHITSVPVREHFEHIVQQNKAYANGFDVELVLDVDDSVDQACCVLADRDRLNQIMTNLLSNAVKYSPAHSQVKVRLEVQGRQLVISVRDTGRGMPEYFRKHIFQRFSQADSSDTREKSGTGLGLYITKMLTEKMSGQIDYTSELGKGSEFFVRLPLSE</sequence>
<dbReference type="InterPro" id="IPR006189">
    <property type="entry name" value="CHASE_dom"/>
</dbReference>
<dbReference type="InterPro" id="IPR042240">
    <property type="entry name" value="CHASE_sf"/>
</dbReference>
<dbReference type="NCBIfam" id="TIGR00229">
    <property type="entry name" value="sensory_box"/>
    <property type="match status" value="1"/>
</dbReference>
<dbReference type="PANTHER" id="PTHR43047:SF72">
    <property type="entry name" value="OSMOSENSING HISTIDINE PROTEIN KINASE SLN1"/>
    <property type="match status" value="1"/>
</dbReference>
<organism evidence="15 16">
    <name type="scientific">Gilvimarinus algae</name>
    <dbReference type="NCBI Taxonomy" id="3058037"/>
    <lineage>
        <taxon>Bacteria</taxon>
        <taxon>Pseudomonadati</taxon>
        <taxon>Pseudomonadota</taxon>
        <taxon>Gammaproteobacteria</taxon>
        <taxon>Cellvibrionales</taxon>
        <taxon>Cellvibrionaceae</taxon>
        <taxon>Gilvimarinus</taxon>
    </lineage>
</organism>
<evidence type="ECO:0000256" key="11">
    <source>
        <dbReference type="SAM" id="Phobius"/>
    </source>
</evidence>
<feature type="transmembrane region" description="Helical" evidence="11">
    <location>
        <begin position="78"/>
        <end position="97"/>
    </location>
</feature>
<evidence type="ECO:0000256" key="3">
    <source>
        <dbReference type="ARBA" id="ARBA00012438"/>
    </source>
</evidence>
<keyword evidence="10 11" id="KW-0472">Membrane</keyword>
<dbReference type="SUPFAM" id="SSF55785">
    <property type="entry name" value="PYP-like sensor domain (PAS domain)"/>
    <property type="match status" value="1"/>
</dbReference>
<evidence type="ECO:0000256" key="6">
    <source>
        <dbReference type="ARBA" id="ARBA00022679"/>
    </source>
</evidence>
<dbReference type="PROSITE" id="PS50109">
    <property type="entry name" value="HIS_KIN"/>
    <property type="match status" value="1"/>
</dbReference>
<dbReference type="Gene3D" id="3.30.565.10">
    <property type="entry name" value="Histidine kinase-like ATPase, C-terminal domain"/>
    <property type="match status" value="1"/>
</dbReference>
<comment type="subcellular location">
    <subcellularLocation>
        <location evidence="2">Cell membrane</location>
        <topology evidence="2">Multi-pass membrane protein</topology>
    </subcellularLocation>
</comment>
<evidence type="ECO:0000259" key="12">
    <source>
        <dbReference type="PROSITE" id="PS50109"/>
    </source>
</evidence>
<evidence type="ECO:0000256" key="8">
    <source>
        <dbReference type="ARBA" id="ARBA00022777"/>
    </source>
</evidence>
<dbReference type="SMART" id="SM00388">
    <property type="entry name" value="HisKA"/>
    <property type="match status" value="1"/>
</dbReference>
<dbReference type="Pfam" id="PF05231">
    <property type="entry name" value="MASE1"/>
    <property type="match status" value="1"/>
</dbReference>
<dbReference type="Gene3D" id="3.30.450.350">
    <property type="entry name" value="CHASE domain"/>
    <property type="match status" value="1"/>
</dbReference>
<protein>
    <recommendedName>
        <fullName evidence="3">histidine kinase</fullName>
        <ecNumber evidence="3">2.7.13.3</ecNumber>
    </recommendedName>
</protein>
<dbReference type="InterPro" id="IPR004358">
    <property type="entry name" value="Sig_transdc_His_kin-like_C"/>
</dbReference>
<dbReference type="EMBL" id="JAULRT010000035">
    <property type="protein sequence ID" value="MDO3381683.1"/>
    <property type="molecule type" value="Genomic_DNA"/>
</dbReference>
<dbReference type="PROSITE" id="PS50112">
    <property type="entry name" value="PAS"/>
    <property type="match status" value="1"/>
</dbReference>
<dbReference type="InterPro" id="IPR000014">
    <property type="entry name" value="PAS"/>
</dbReference>
<keyword evidence="7 11" id="KW-0812">Transmembrane</keyword>
<dbReference type="RefSeq" id="WP_302711823.1">
    <property type="nucleotide sequence ID" value="NZ_JAULRT010000035.1"/>
</dbReference>
<feature type="transmembrane region" description="Helical" evidence="11">
    <location>
        <begin position="188"/>
        <end position="207"/>
    </location>
</feature>
<dbReference type="InterPro" id="IPR005467">
    <property type="entry name" value="His_kinase_dom"/>
</dbReference>
<feature type="domain" description="PAS" evidence="13">
    <location>
        <begin position="523"/>
        <end position="568"/>
    </location>
</feature>
<dbReference type="InterPro" id="IPR003594">
    <property type="entry name" value="HATPase_dom"/>
</dbReference>
<dbReference type="SMART" id="SM00387">
    <property type="entry name" value="HATPase_c"/>
    <property type="match status" value="1"/>
</dbReference>
<dbReference type="SUPFAM" id="SSF47384">
    <property type="entry name" value="Homodimeric domain of signal transducing histidine kinase"/>
    <property type="match status" value="1"/>
</dbReference>
<evidence type="ECO:0000256" key="9">
    <source>
        <dbReference type="ARBA" id="ARBA00022989"/>
    </source>
</evidence>
<dbReference type="Pfam" id="PF00512">
    <property type="entry name" value="HisKA"/>
    <property type="match status" value="1"/>
</dbReference>
<comment type="catalytic activity">
    <reaction evidence="1">
        <text>ATP + protein L-histidine = ADP + protein N-phospho-L-histidine.</text>
        <dbReference type="EC" id="2.7.13.3"/>
    </reaction>
</comment>
<proteinExistence type="predicted"/>
<feature type="domain" description="CHASE" evidence="14">
    <location>
        <begin position="252"/>
        <end position="438"/>
    </location>
</feature>
<dbReference type="CDD" id="cd00082">
    <property type="entry name" value="HisKA"/>
    <property type="match status" value="1"/>
</dbReference>
<evidence type="ECO:0000256" key="1">
    <source>
        <dbReference type="ARBA" id="ARBA00000085"/>
    </source>
</evidence>
<dbReference type="Gene3D" id="1.10.287.130">
    <property type="match status" value="1"/>
</dbReference>
<dbReference type="PROSITE" id="PS50839">
    <property type="entry name" value="CHASE"/>
    <property type="match status" value="1"/>
</dbReference>
<keyword evidence="8" id="KW-0418">Kinase</keyword>
<name>A0ABT8TE69_9GAMM</name>
<dbReference type="InterPro" id="IPR003661">
    <property type="entry name" value="HisK_dim/P_dom"/>
</dbReference>
<accession>A0ABT8TE69</accession>
<dbReference type="PANTHER" id="PTHR43047">
    <property type="entry name" value="TWO-COMPONENT HISTIDINE PROTEIN KINASE"/>
    <property type="match status" value="1"/>
</dbReference>
<evidence type="ECO:0000256" key="2">
    <source>
        <dbReference type="ARBA" id="ARBA00004651"/>
    </source>
</evidence>
<feature type="transmembrane region" description="Helical" evidence="11">
    <location>
        <begin position="28"/>
        <end position="48"/>
    </location>
</feature>
<evidence type="ECO:0000256" key="7">
    <source>
        <dbReference type="ARBA" id="ARBA00022692"/>
    </source>
</evidence>
<feature type="transmembrane region" description="Helical" evidence="11">
    <location>
        <begin position="118"/>
        <end position="141"/>
    </location>
</feature>
<reference evidence="15" key="1">
    <citation type="submission" date="2023-07" db="EMBL/GenBank/DDBJ databases">
        <title>Gilvimarinus algae sp. nov., isolated from the surface of Kelp.</title>
        <authorList>
            <person name="Sun Y.Y."/>
            <person name="Gong Y."/>
            <person name="Du Z.J."/>
        </authorList>
    </citation>
    <scope>NUCLEOTIDE SEQUENCE</scope>
    <source>
        <strain evidence="15">SDUM040014</strain>
    </source>
</reference>
<keyword evidence="9 11" id="KW-1133">Transmembrane helix</keyword>
<feature type="transmembrane region" description="Helical" evidence="11">
    <location>
        <begin position="486"/>
        <end position="511"/>
    </location>
</feature>
<dbReference type="InterPro" id="IPR036890">
    <property type="entry name" value="HATPase_C_sf"/>
</dbReference>
<dbReference type="Pfam" id="PF03924">
    <property type="entry name" value="CHASE"/>
    <property type="match status" value="1"/>
</dbReference>
<dbReference type="CDD" id="cd00130">
    <property type="entry name" value="PAS"/>
    <property type="match status" value="1"/>
</dbReference>
<dbReference type="PRINTS" id="PR00344">
    <property type="entry name" value="BCTRLSENSOR"/>
</dbReference>
<dbReference type="SMART" id="SM00091">
    <property type="entry name" value="PAS"/>
    <property type="match status" value="1"/>
</dbReference>
<gene>
    <name evidence="15" type="ORF">QWI16_05810</name>
</gene>
<dbReference type="SUPFAM" id="SSF55874">
    <property type="entry name" value="ATPase domain of HSP90 chaperone/DNA topoisomerase II/histidine kinase"/>
    <property type="match status" value="1"/>
</dbReference>